<accession>A0A9P1IFB7</accession>
<feature type="domain" description="SCP2" evidence="1">
    <location>
        <begin position="20"/>
        <end position="115"/>
    </location>
</feature>
<dbReference type="InterPro" id="IPR036527">
    <property type="entry name" value="SCP2_sterol-bd_dom_sf"/>
</dbReference>
<dbReference type="AlphaFoldDB" id="A0A9P1IFB7"/>
<name>A0A9P1IFB7_9PELO</name>
<evidence type="ECO:0000313" key="3">
    <source>
        <dbReference type="Proteomes" id="UP001152747"/>
    </source>
</evidence>
<dbReference type="Proteomes" id="UP001152747">
    <property type="component" value="Unassembled WGS sequence"/>
</dbReference>
<dbReference type="Gene3D" id="3.30.1050.10">
    <property type="entry name" value="SCP2 sterol-binding domain"/>
    <property type="match status" value="1"/>
</dbReference>
<keyword evidence="3" id="KW-1185">Reference proteome</keyword>
<evidence type="ECO:0000259" key="1">
    <source>
        <dbReference type="Pfam" id="PF02036"/>
    </source>
</evidence>
<dbReference type="InterPro" id="IPR003033">
    <property type="entry name" value="SCP2_sterol-bd_dom"/>
</dbReference>
<dbReference type="PANTHER" id="PTHR10094">
    <property type="entry name" value="STEROL CARRIER PROTEIN 2 SCP-2 FAMILY PROTEIN"/>
    <property type="match status" value="1"/>
</dbReference>
<gene>
    <name evidence="2" type="ORF">CAMP_LOCUS6743</name>
</gene>
<dbReference type="EMBL" id="CANHGI010000003">
    <property type="protein sequence ID" value="CAI5444106.1"/>
    <property type="molecule type" value="Genomic_DNA"/>
</dbReference>
<sequence length="122" mass="13676">MSDELSSTVIFDVMRDEIRQKSADLKKIKGRVVFRITVDDKVRKVYCVDTINLDVFEVENEKEKGLAANALVTVADEDFVKLVLGDIDAVQGFMSGKVKVRGDILMLQKLNTVLKSARKSLL</sequence>
<organism evidence="2 3">
    <name type="scientific">Caenorhabditis angaria</name>
    <dbReference type="NCBI Taxonomy" id="860376"/>
    <lineage>
        <taxon>Eukaryota</taxon>
        <taxon>Metazoa</taxon>
        <taxon>Ecdysozoa</taxon>
        <taxon>Nematoda</taxon>
        <taxon>Chromadorea</taxon>
        <taxon>Rhabditida</taxon>
        <taxon>Rhabditina</taxon>
        <taxon>Rhabditomorpha</taxon>
        <taxon>Rhabditoidea</taxon>
        <taxon>Rhabditidae</taxon>
        <taxon>Peloderinae</taxon>
        <taxon>Caenorhabditis</taxon>
    </lineage>
</organism>
<dbReference type="SUPFAM" id="SSF55718">
    <property type="entry name" value="SCP-like"/>
    <property type="match status" value="1"/>
</dbReference>
<proteinExistence type="predicted"/>
<dbReference type="GO" id="GO:0005829">
    <property type="term" value="C:cytosol"/>
    <property type="evidence" value="ECO:0007669"/>
    <property type="project" value="TreeGrafter"/>
</dbReference>
<dbReference type="PANTHER" id="PTHR10094:SF25">
    <property type="entry name" value="SCP2 STEROL-BINDING DOMAIN-CONTAINING PROTEIN 1"/>
    <property type="match status" value="1"/>
</dbReference>
<dbReference type="OrthoDB" id="3592703at2759"/>
<dbReference type="Pfam" id="PF02036">
    <property type="entry name" value="SCP2"/>
    <property type="match status" value="1"/>
</dbReference>
<reference evidence="2" key="1">
    <citation type="submission" date="2022-11" db="EMBL/GenBank/DDBJ databases">
        <authorList>
            <person name="Kikuchi T."/>
        </authorList>
    </citation>
    <scope>NUCLEOTIDE SEQUENCE</scope>
    <source>
        <strain evidence="2">PS1010</strain>
    </source>
</reference>
<comment type="caution">
    <text evidence="2">The sequence shown here is derived from an EMBL/GenBank/DDBJ whole genome shotgun (WGS) entry which is preliminary data.</text>
</comment>
<evidence type="ECO:0000313" key="2">
    <source>
        <dbReference type="EMBL" id="CAI5444106.1"/>
    </source>
</evidence>
<protein>
    <recommendedName>
        <fullName evidence="1">SCP2 domain-containing protein</fullName>
    </recommendedName>
</protein>